<dbReference type="OrthoDB" id="24630at2759"/>
<keyword evidence="3" id="KW-1185">Reference proteome</keyword>
<proteinExistence type="predicted"/>
<dbReference type="InterPro" id="IPR036071">
    <property type="entry name" value="AMMECR1_dom_sf"/>
</dbReference>
<dbReference type="EMBL" id="KV425882">
    <property type="protein sequence ID" value="KZW03859.1"/>
    <property type="molecule type" value="Genomic_DNA"/>
</dbReference>
<dbReference type="SUPFAM" id="SSF143447">
    <property type="entry name" value="AMMECR1-like"/>
    <property type="match status" value="1"/>
</dbReference>
<dbReference type="Pfam" id="PF01871">
    <property type="entry name" value="AMMECR1"/>
    <property type="match status" value="1"/>
</dbReference>
<feature type="domain" description="AMMECR1" evidence="1">
    <location>
        <begin position="9"/>
        <end position="234"/>
    </location>
</feature>
<dbReference type="Gene3D" id="3.30.1490.150">
    <property type="entry name" value="Hypothetical protein ph0010, domain 2"/>
    <property type="match status" value="1"/>
</dbReference>
<sequence length="243" mass="27276">MSLAQQPDPDSALKECCQDHCFHAFDALYCSLARADPIQPQFSDDTCPLFVTWNIKSNKSSGSYHLRGCIGSFDPLTLHQGIADYALISAFRDSRFRRIERKELPRLQCGISLLVHFEDAESYLDWTVGVHGILISFPHPSLLATNSSSSVPSPLSSQSYLPSTRLSHKRKFSATYLPDVMPEQGWTKLDAIDSAIRKAGWDGKITEELRRSITLRRYQSSKATATWDEYVAWREANGGEVSV</sequence>
<reference evidence="2 3" key="1">
    <citation type="journal article" date="2016" name="Mol. Biol. Evol.">
        <title>Comparative Genomics of Early-Diverging Mushroom-Forming Fungi Provides Insights into the Origins of Lignocellulose Decay Capabilities.</title>
        <authorList>
            <person name="Nagy L.G."/>
            <person name="Riley R."/>
            <person name="Tritt A."/>
            <person name="Adam C."/>
            <person name="Daum C."/>
            <person name="Floudas D."/>
            <person name="Sun H."/>
            <person name="Yadav J.S."/>
            <person name="Pangilinan J."/>
            <person name="Larsson K.H."/>
            <person name="Matsuura K."/>
            <person name="Barry K."/>
            <person name="Labutti K."/>
            <person name="Kuo R."/>
            <person name="Ohm R.A."/>
            <person name="Bhattacharya S.S."/>
            <person name="Shirouzu T."/>
            <person name="Yoshinaga Y."/>
            <person name="Martin F.M."/>
            <person name="Grigoriev I.V."/>
            <person name="Hibbett D.S."/>
        </authorList>
    </citation>
    <scope>NUCLEOTIDE SEQUENCE [LARGE SCALE GENOMIC DNA]</scope>
    <source>
        <strain evidence="2 3">HHB12029</strain>
    </source>
</reference>
<gene>
    <name evidence="2" type="ORF">EXIGLDRAFT_758177</name>
</gene>
<evidence type="ECO:0000313" key="2">
    <source>
        <dbReference type="EMBL" id="KZW03859.1"/>
    </source>
</evidence>
<accession>A0A165QNG7</accession>
<dbReference type="InParanoid" id="A0A165QNG7"/>
<dbReference type="PANTHER" id="PTHR13016">
    <property type="entry name" value="AMMECR1 HOMOLOG"/>
    <property type="match status" value="1"/>
</dbReference>
<dbReference type="InterPro" id="IPR002733">
    <property type="entry name" value="AMMECR1_domain"/>
</dbReference>
<evidence type="ECO:0000313" key="3">
    <source>
        <dbReference type="Proteomes" id="UP000077266"/>
    </source>
</evidence>
<dbReference type="InterPro" id="IPR027485">
    <property type="entry name" value="AMMECR1_N"/>
</dbReference>
<dbReference type="PANTHER" id="PTHR13016:SF0">
    <property type="entry name" value="AMME SYNDROME CANDIDATE GENE 1 PROTEIN"/>
    <property type="match status" value="1"/>
</dbReference>
<dbReference type="InterPro" id="IPR023473">
    <property type="entry name" value="AMMECR1"/>
</dbReference>
<dbReference type="Proteomes" id="UP000077266">
    <property type="component" value="Unassembled WGS sequence"/>
</dbReference>
<organism evidence="2 3">
    <name type="scientific">Exidia glandulosa HHB12029</name>
    <dbReference type="NCBI Taxonomy" id="1314781"/>
    <lineage>
        <taxon>Eukaryota</taxon>
        <taxon>Fungi</taxon>
        <taxon>Dikarya</taxon>
        <taxon>Basidiomycota</taxon>
        <taxon>Agaricomycotina</taxon>
        <taxon>Agaricomycetes</taxon>
        <taxon>Auriculariales</taxon>
        <taxon>Exidiaceae</taxon>
        <taxon>Exidia</taxon>
    </lineage>
</organism>
<dbReference type="PROSITE" id="PS51112">
    <property type="entry name" value="AMMECR1"/>
    <property type="match status" value="1"/>
</dbReference>
<dbReference type="AlphaFoldDB" id="A0A165QNG7"/>
<protein>
    <recommendedName>
        <fullName evidence="1">AMMECR1 domain-containing protein</fullName>
    </recommendedName>
</protein>
<name>A0A165QNG7_EXIGL</name>
<evidence type="ECO:0000259" key="1">
    <source>
        <dbReference type="PROSITE" id="PS51112"/>
    </source>
</evidence>
<dbReference type="Gene3D" id="3.30.700.20">
    <property type="entry name" value="Hypothetical protein ph0010, domain 1"/>
    <property type="match status" value="1"/>
</dbReference>
<dbReference type="FunCoup" id="A0A165QNG7">
    <property type="interactions" value="600"/>
</dbReference>
<dbReference type="STRING" id="1314781.A0A165QNG7"/>